<dbReference type="Pfam" id="PF00083">
    <property type="entry name" value="Sugar_tr"/>
    <property type="match status" value="1"/>
</dbReference>
<dbReference type="GO" id="GO:0016020">
    <property type="term" value="C:membrane"/>
    <property type="evidence" value="ECO:0007669"/>
    <property type="project" value="UniProtKB-SubCell"/>
</dbReference>
<feature type="transmembrane region" description="Helical" evidence="6">
    <location>
        <begin position="130"/>
        <end position="150"/>
    </location>
</feature>
<feature type="transmembrane region" description="Helical" evidence="6">
    <location>
        <begin position="162"/>
        <end position="183"/>
    </location>
</feature>
<keyword evidence="3 6" id="KW-0812">Transmembrane</keyword>
<proteinExistence type="inferred from homology"/>
<feature type="domain" description="Major facilitator superfamily (MFS) profile" evidence="7">
    <location>
        <begin position="36"/>
        <end position="474"/>
    </location>
</feature>
<organism evidence="8 9">
    <name type="scientific">Niveomyces insectorum RCEF 264</name>
    <dbReference type="NCBI Taxonomy" id="1081102"/>
    <lineage>
        <taxon>Eukaryota</taxon>
        <taxon>Fungi</taxon>
        <taxon>Dikarya</taxon>
        <taxon>Ascomycota</taxon>
        <taxon>Pezizomycotina</taxon>
        <taxon>Sordariomycetes</taxon>
        <taxon>Hypocreomycetidae</taxon>
        <taxon>Hypocreales</taxon>
        <taxon>Cordycipitaceae</taxon>
        <taxon>Niveomyces</taxon>
    </lineage>
</organism>
<feature type="transmembrane region" description="Helical" evidence="6">
    <location>
        <begin position="73"/>
        <end position="95"/>
    </location>
</feature>
<dbReference type="InterPro" id="IPR005828">
    <property type="entry name" value="MFS_sugar_transport-like"/>
</dbReference>
<comment type="similarity">
    <text evidence="2">Belongs to the major facilitator superfamily. Sugar transporter (TC 2.A.1.1) family.</text>
</comment>
<keyword evidence="8" id="KW-0813">Transport</keyword>
<accession>A0A167T701</accession>
<dbReference type="OrthoDB" id="6133115at2759"/>
<evidence type="ECO:0000256" key="6">
    <source>
        <dbReference type="SAM" id="Phobius"/>
    </source>
</evidence>
<dbReference type="InterPro" id="IPR036259">
    <property type="entry name" value="MFS_trans_sf"/>
</dbReference>
<evidence type="ECO:0000313" key="8">
    <source>
        <dbReference type="EMBL" id="OAA60285.1"/>
    </source>
</evidence>
<evidence type="ECO:0000256" key="4">
    <source>
        <dbReference type="ARBA" id="ARBA00022989"/>
    </source>
</evidence>
<keyword evidence="9" id="KW-1185">Reference proteome</keyword>
<evidence type="ECO:0000256" key="2">
    <source>
        <dbReference type="ARBA" id="ARBA00010992"/>
    </source>
</evidence>
<dbReference type="SUPFAM" id="SSF103473">
    <property type="entry name" value="MFS general substrate transporter"/>
    <property type="match status" value="1"/>
</dbReference>
<dbReference type="InterPro" id="IPR020846">
    <property type="entry name" value="MFS_dom"/>
</dbReference>
<feature type="transmembrane region" description="Helical" evidence="6">
    <location>
        <begin position="195"/>
        <end position="215"/>
    </location>
</feature>
<dbReference type="PANTHER" id="PTHR48022:SF3">
    <property type="entry name" value="HEXOSE TRANSPORTER PROTEIN (AFU_ORTHOLOGUE AFUA_8G04480)-RELATED"/>
    <property type="match status" value="1"/>
</dbReference>
<dbReference type="PANTHER" id="PTHR48022">
    <property type="entry name" value="PLASTIDIC GLUCOSE TRANSPORTER 4"/>
    <property type="match status" value="1"/>
</dbReference>
<evidence type="ECO:0000313" key="9">
    <source>
        <dbReference type="Proteomes" id="UP000076874"/>
    </source>
</evidence>
<feature type="transmembrane region" description="Helical" evidence="6">
    <location>
        <begin position="327"/>
        <end position="344"/>
    </location>
</feature>
<dbReference type="InterPro" id="IPR050360">
    <property type="entry name" value="MFS_Sugar_Transporters"/>
</dbReference>
<evidence type="ECO:0000256" key="5">
    <source>
        <dbReference type="ARBA" id="ARBA00023136"/>
    </source>
</evidence>
<feature type="transmembrane region" description="Helical" evidence="6">
    <location>
        <begin position="285"/>
        <end position="307"/>
    </location>
</feature>
<dbReference type="EMBL" id="AZHD01000009">
    <property type="protein sequence ID" value="OAA60285.1"/>
    <property type="molecule type" value="Genomic_DNA"/>
</dbReference>
<comment type="caution">
    <text evidence="8">The sequence shown here is derived from an EMBL/GenBank/DDBJ whole genome shotgun (WGS) entry which is preliminary data.</text>
</comment>
<sequence>MVWSDVKIVGEELAAVLPQNRKPWWREPQLVRLNFTIASMVILASANGYDGSLMGSFQALPYWQKFMDSPTGAWLGFVNAVQSLGVFLLLPVVAWSSNKFGRKKTIFVAYFWLALGVGLQTGAVNPAMFVMGRLFVGGTSAFYAASAPLLVTESAYPTHRAILTTVYNTGWYIGSTTAAWATYGTRNYPNNWSWMIPSILQLLIPVIALPGLFMAEESPRWLCDQGRDEEARKFLVKYHAGGDENSPLVAFEMAEIQQTLEMERNSQLATSWRDMIRTKGNRHRLWISITAGIFAQWNGVGIVSYYLPPVLGTIGVTSVTKQTLISAFLQLWNLFVAMGSAFFVDSAGRRPLFLTSCFGMLASYIIITGLSGSFANTGASATGTAVIPFLFIYYAFYDIAFNPLLVGYICEIWPYHLRARGLAGMNIATQGAVFFNIFVNPIALDAIAWKYYAVYVAILVVITVVVWFSYPETKGHTLEEMARLFDGDDAVPAQGAVLDQVTKVESEKQIENQA</sequence>
<reference evidence="8 9" key="1">
    <citation type="journal article" date="2016" name="Genome Biol. Evol.">
        <title>Divergent and convergent evolution of fungal pathogenicity.</title>
        <authorList>
            <person name="Shang Y."/>
            <person name="Xiao G."/>
            <person name="Zheng P."/>
            <person name="Cen K."/>
            <person name="Zhan S."/>
            <person name="Wang C."/>
        </authorList>
    </citation>
    <scope>NUCLEOTIDE SEQUENCE [LARGE SCALE GENOMIC DNA]</scope>
    <source>
        <strain evidence="8 9">RCEF 264</strain>
    </source>
</reference>
<feature type="transmembrane region" description="Helical" evidence="6">
    <location>
        <begin position="449"/>
        <end position="470"/>
    </location>
</feature>
<comment type="subcellular location">
    <subcellularLocation>
        <location evidence="1">Membrane</location>
        <topology evidence="1">Multi-pass membrane protein</topology>
    </subcellularLocation>
</comment>
<dbReference type="PROSITE" id="PS50850">
    <property type="entry name" value="MFS"/>
    <property type="match status" value="1"/>
</dbReference>
<keyword evidence="5 6" id="KW-0472">Membrane</keyword>
<keyword evidence="4 6" id="KW-1133">Transmembrane helix</keyword>
<name>A0A167T701_9HYPO</name>
<evidence type="ECO:0000256" key="3">
    <source>
        <dbReference type="ARBA" id="ARBA00022692"/>
    </source>
</evidence>
<dbReference type="Gene3D" id="1.20.1250.20">
    <property type="entry name" value="MFS general substrate transporter like domains"/>
    <property type="match status" value="1"/>
</dbReference>
<feature type="transmembrane region" description="Helical" evidence="6">
    <location>
        <begin position="30"/>
        <end position="49"/>
    </location>
</feature>
<protein>
    <submittedName>
        <fullName evidence="8">Sugar transporter</fullName>
    </submittedName>
</protein>
<dbReference type="PROSITE" id="PS00216">
    <property type="entry name" value="SUGAR_TRANSPORT_1"/>
    <property type="match status" value="1"/>
</dbReference>
<dbReference type="Proteomes" id="UP000076874">
    <property type="component" value="Unassembled WGS sequence"/>
</dbReference>
<keyword evidence="8" id="KW-0762">Sugar transport</keyword>
<dbReference type="FunFam" id="1.20.1250.20:FF:000117">
    <property type="entry name" value="MFS hexose transporter"/>
    <property type="match status" value="1"/>
</dbReference>
<dbReference type="InterPro" id="IPR005829">
    <property type="entry name" value="Sugar_transporter_CS"/>
</dbReference>
<evidence type="ECO:0000256" key="1">
    <source>
        <dbReference type="ARBA" id="ARBA00004141"/>
    </source>
</evidence>
<gene>
    <name evidence="8" type="ORF">SPI_05409</name>
</gene>
<dbReference type="AlphaFoldDB" id="A0A167T701"/>
<feature type="transmembrane region" description="Helical" evidence="6">
    <location>
        <begin position="391"/>
        <end position="410"/>
    </location>
</feature>
<dbReference type="GO" id="GO:0005351">
    <property type="term" value="F:carbohydrate:proton symporter activity"/>
    <property type="evidence" value="ECO:0007669"/>
    <property type="project" value="TreeGrafter"/>
</dbReference>
<feature type="transmembrane region" description="Helical" evidence="6">
    <location>
        <begin position="422"/>
        <end position="443"/>
    </location>
</feature>
<evidence type="ECO:0000259" key="7">
    <source>
        <dbReference type="PROSITE" id="PS50850"/>
    </source>
</evidence>
<feature type="transmembrane region" description="Helical" evidence="6">
    <location>
        <begin position="351"/>
        <end position="371"/>
    </location>
</feature>
<feature type="transmembrane region" description="Helical" evidence="6">
    <location>
        <begin position="107"/>
        <end position="124"/>
    </location>
</feature>